<dbReference type="InterPro" id="IPR051562">
    <property type="entry name" value="Ascorbate-PTS_EIIC"/>
</dbReference>
<evidence type="ECO:0000256" key="1">
    <source>
        <dbReference type="ARBA" id="ARBA00004651"/>
    </source>
</evidence>
<evidence type="ECO:0000256" key="13">
    <source>
        <dbReference type="ARBA" id="ARBA00042859"/>
    </source>
</evidence>
<evidence type="ECO:0000256" key="12">
    <source>
        <dbReference type="ARBA" id="ARBA00039702"/>
    </source>
</evidence>
<comment type="similarity">
    <text evidence="11">Belongs to the UlaA family.</text>
</comment>
<reference evidence="16" key="1">
    <citation type="journal article" date="2019" name="Int. J. Syst. Evol. Microbiol.">
        <title>The Global Catalogue of Microorganisms (GCM) 10K type strain sequencing project: providing services to taxonomists for standard genome sequencing and annotation.</title>
        <authorList>
            <consortium name="The Broad Institute Genomics Platform"/>
            <consortium name="The Broad Institute Genome Sequencing Center for Infectious Disease"/>
            <person name="Wu L."/>
            <person name="Ma J."/>
        </authorList>
    </citation>
    <scope>NUCLEOTIDE SEQUENCE [LARGE SCALE GENOMIC DNA]</scope>
    <source>
        <strain evidence="16">JCM 6924</strain>
    </source>
</reference>
<keyword evidence="16" id="KW-1185">Reference proteome</keyword>
<evidence type="ECO:0000256" key="11">
    <source>
        <dbReference type="ARBA" id="ARBA00038218"/>
    </source>
</evidence>
<evidence type="ECO:0000256" key="2">
    <source>
        <dbReference type="ARBA" id="ARBA00011738"/>
    </source>
</evidence>
<comment type="subunit">
    <text evidence="2">Homodimer.</text>
</comment>
<proteinExistence type="inferred from homology"/>
<evidence type="ECO:0000256" key="7">
    <source>
        <dbReference type="ARBA" id="ARBA00022692"/>
    </source>
</evidence>
<name>A0ABP6B5D8_9ACTN</name>
<evidence type="ECO:0000256" key="4">
    <source>
        <dbReference type="ARBA" id="ARBA00022475"/>
    </source>
</evidence>
<evidence type="ECO:0000256" key="5">
    <source>
        <dbReference type="ARBA" id="ARBA00022597"/>
    </source>
</evidence>
<keyword evidence="5" id="KW-0762">Sugar transport</keyword>
<dbReference type="Proteomes" id="UP001501095">
    <property type="component" value="Unassembled WGS sequence"/>
</dbReference>
<comment type="subcellular location">
    <subcellularLocation>
        <location evidence="1">Cell membrane</location>
        <topology evidence="1">Multi-pass membrane protein</topology>
    </subcellularLocation>
</comment>
<protein>
    <recommendedName>
        <fullName evidence="12">Ascorbate-specific PTS system EIIC component</fullName>
    </recommendedName>
    <alternativeName>
        <fullName evidence="13">Ascorbate-specific permease IIC component UlaA</fullName>
    </alternativeName>
</protein>
<evidence type="ECO:0000256" key="9">
    <source>
        <dbReference type="ARBA" id="ARBA00023136"/>
    </source>
</evidence>
<evidence type="ECO:0000256" key="10">
    <source>
        <dbReference type="ARBA" id="ARBA00037387"/>
    </source>
</evidence>
<comment type="caution">
    <text evidence="15">The sequence shown here is derived from an EMBL/GenBank/DDBJ whole genome shotgun (WGS) entry which is preliminary data.</text>
</comment>
<dbReference type="PANTHER" id="PTHR33843:SF4">
    <property type="entry name" value="ASCORBATE-SPECIFIC PTS SYSTEM EIIC COMPONENT"/>
    <property type="match status" value="1"/>
</dbReference>
<sequence>MQGIAERVVPGAKPALDAPIVFPYAQNCHRRPPRGVAGSFLNGVLITFLPALLWRVLGDFGDADFGWFGDVLGMVAELDGAAGMLAVGVMLLVGAWLVQVRFVDRGWIPCSASTRYAKIAPPAGAPTPPPPPQPARAR</sequence>
<keyword evidence="4" id="KW-1003">Cell membrane</keyword>
<evidence type="ECO:0000256" key="3">
    <source>
        <dbReference type="ARBA" id="ARBA00022448"/>
    </source>
</evidence>
<feature type="transmembrane region" description="Helical" evidence="14">
    <location>
        <begin position="78"/>
        <end position="98"/>
    </location>
</feature>
<comment type="function">
    <text evidence="10">The phosphoenolpyruvate-dependent sugar phosphotransferase system (sugar PTS), a major carbohydrate active transport system, catalyzes the phosphorylation of incoming sugar substrates concomitantly with their translocation across the cell membrane. The enzyme II UlaABC PTS system is involved in ascorbate transport.</text>
</comment>
<dbReference type="EMBL" id="BAAATM010000013">
    <property type="protein sequence ID" value="GAA2539878.1"/>
    <property type="molecule type" value="Genomic_DNA"/>
</dbReference>
<dbReference type="Pfam" id="PF03611">
    <property type="entry name" value="EIIC-GAT"/>
    <property type="match status" value="1"/>
</dbReference>
<keyword evidence="6" id="KW-0598">Phosphotransferase system</keyword>
<evidence type="ECO:0000313" key="16">
    <source>
        <dbReference type="Proteomes" id="UP001501095"/>
    </source>
</evidence>
<keyword evidence="3" id="KW-0813">Transport</keyword>
<feature type="transmembrane region" description="Helical" evidence="14">
    <location>
        <begin position="40"/>
        <end position="58"/>
    </location>
</feature>
<accession>A0ABP6B5D8</accession>
<dbReference type="InterPro" id="IPR004703">
    <property type="entry name" value="PTS_sugar-sp_permease"/>
</dbReference>
<evidence type="ECO:0000256" key="6">
    <source>
        <dbReference type="ARBA" id="ARBA00022683"/>
    </source>
</evidence>
<evidence type="ECO:0000256" key="8">
    <source>
        <dbReference type="ARBA" id="ARBA00022989"/>
    </source>
</evidence>
<evidence type="ECO:0000313" key="15">
    <source>
        <dbReference type="EMBL" id="GAA2539878.1"/>
    </source>
</evidence>
<dbReference type="PANTHER" id="PTHR33843">
    <property type="entry name" value="ASCORBATE-SPECIFIC PTS SYSTEM EIIC COMPONENT"/>
    <property type="match status" value="1"/>
</dbReference>
<keyword evidence="7 14" id="KW-0812">Transmembrane</keyword>
<organism evidence="15 16">
    <name type="scientific">Streptomyces levis</name>
    <dbReference type="NCBI Taxonomy" id="285566"/>
    <lineage>
        <taxon>Bacteria</taxon>
        <taxon>Bacillati</taxon>
        <taxon>Actinomycetota</taxon>
        <taxon>Actinomycetes</taxon>
        <taxon>Kitasatosporales</taxon>
        <taxon>Streptomycetaceae</taxon>
        <taxon>Streptomyces</taxon>
    </lineage>
</organism>
<keyword evidence="9 14" id="KW-0472">Membrane</keyword>
<keyword evidence="8 14" id="KW-1133">Transmembrane helix</keyword>
<evidence type="ECO:0000256" key="14">
    <source>
        <dbReference type="SAM" id="Phobius"/>
    </source>
</evidence>
<gene>
    <name evidence="15" type="ORF">GCM10010423_42180</name>
</gene>